<evidence type="ECO:0000313" key="2">
    <source>
        <dbReference type="Proteomes" id="UP000237000"/>
    </source>
</evidence>
<dbReference type="InParanoid" id="A0A2P5EJP5"/>
<accession>A0A2P5EJP5</accession>
<feature type="non-terminal residue" evidence="1">
    <location>
        <position position="1"/>
    </location>
</feature>
<dbReference type="EMBL" id="JXTC01000143">
    <property type="protein sequence ID" value="PON85749.1"/>
    <property type="molecule type" value="Genomic_DNA"/>
</dbReference>
<evidence type="ECO:0000313" key="1">
    <source>
        <dbReference type="EMBL" id="PON85749.1"/>
    </source>
</evidence>
<gene>
    <name evidence="1" type="ORF">TorRG33x02_184790</name>
</gene>
<organism evidence="1 2">
    <name type="scientific">Trema orientale</name>
    <name type="common">Charcoal tree</name>
    <name type="synonym">Celtis orientalis</name>
    <dbReference type="NCBI Taxonomy" id="63057"/>
    <lineage>
        <taxon>Eukaryota</taxon>
        <taxon>Viridiplantae</taxon>
        <taxon>Streptophyta</taxon>
        <taxon>Embryophyta</taxon>
        <taxon>Tracheophyta</taxon>
        <taxon>Spermatophyta</taxon>
        <taxon>Magnoliopsida</taxon>
        <taxon>eudicotyledons</taxon>
        <taxon>Gunneridae</taxon>
        <taxon>Pentapetalae</taxon>
        <taxon>rosids</taxon>
        <taxon>fabids</taxon>
        <taxon>Rosales</taxon>
        <taxon>Cannabaceae</taxon>
        <taxon>Trema</taxon>
    </lineage>
</organism>
<dbReference type="AlphaFoldDB" id="A0A2P5EJP5"/>
<sequence length="61" mass="6701">VYFCLSFSHLNPLLPPEARIQGSGRSGYSFVGFEHEEDMIPKLGFLKSLGVSMEEAVGIVL</sequence>
<protein>
    <submittedName>
        <fullName evidence="1">Uncharacterized protein</fullName>
    </submittedName>
</protein>
<dbReference type="Proteomes" id="UP000237000">
    <property type="component" value="Unassembled WGS sequence"/>
</dbReference>
<keyword evidence="2" id="KW-1185">Reference proteome</keyword>
<proteinExistence type="predicted"/>
<comment type="caution">
    <text evidence="1">The sequence shown here is derived from an EMBL/GenBank/DDBJ whole genome shotgun (WGS) entry which is preliminary data.</text>
</comment>
<reference evidence="2" key="1">
    <citation type="submission" date="2016-06" db="EMBL/GenBank/DDBJ databases">
        <title>Parallel loss of symbiosis genes in relatives of nitrogen-fixing non-legume Parasponia.</title>
        <authorList>
            <person name="Van Velzen R."/>
            <person name="Holmer R."/>
            <person name="Bu F."/>
            <person name="Rutten L."/>
            <person name="Van Zeijl A."/>
            <person name="Liu W."/>
            <person name="Santuari L."/>
            <person name="Cao Q."/>
            <person name="Sharma T."/>
            <person name="Shen D."/>
            <person name="Roswanjaya Y."/>
            <person name="Wardhani T."/>
            <person name="Kalhor M.S."/>
            <person name="Jansen J."/>
            <person name="Van den Hoogen J."/>
            <person name="Gungor B."/>
            <person name="Hartog M."/>
            <person name="Hontelez J."/>
            <person name="Verver J."/>
            <person name="Yang W.-C."/>
            <person name="Schijlen E."/>
            <person name="Repin R."/>
            <person name="Schilthuizen M."/>
            <person name="Schranz E."/>
            <person name="Heidstra R."/>
            <person name="Miyata K."/>
            <person name="Fedorova E."/>
            <person name="Kohlen W."/>
            <person name="Bisseling T."/>
            <person name="Smit S."/>
            <person name="Geurts R."/>
        </authorList>
    </citation>
    <scope>NUCLEOTIDE SEQUENCE [LARGE SCALE GENOMIC DNA]</scope>
    <source>
        <strain evidence="2">cv. RG33-2</strain>
    </source>
</reference>
<name>A0A2P5EJP5_TREOI</name>